<evidence type="ECO:0000313" key="1">
    <source>
        <dbReference type="EMBL" id="QHT23330.1"/>
    </source>
</evidence>
<proteinExistence type="predicted"/>
<dbReference type="EMBL" id="MN739730">
    <property type="protein sequence ID" value="QHT23330.1"/>
    <property type="molecule type" value="Genomic_DNA"/>
</dbReference>
<protein>
    <submittedName>
        <fullName evidence="1">Uncharacterized protein</fullName>
    </submittedName>
</protein>
<dbReference type="AlphaFoldDB" id="A0A6C0E420"/>
<reference evidence="1" key="1">
    <citation type="journal article" date="2020" name="Nature">
        <title>Giant virus diversity and host interactions through global metagenomics.</title>
        <authorList>
            <person name="Schulz F."/>
            <person name="Roux S."/>
            <person name="Paez-Espino D."/>
            <person name="Jungbluth S."/>
            <person name="Walsh D.A."/>
            <person name="Denef V.J."/>
            <person name="McMahon K.D."/>
            <person name="Konstantinidis K.T."/>
            <person name="Eloe-Fadrosh E.A."/>
            <person name="Kyrpides N.C."/>
            <person name="Woyke T."/>
        </authorList>
    </citation>
    <scope>NUCLEOTIDE SEQUENCE</scope>
    <source>
        <strain evidence="1">GVMAG-M-3300023179-116</strain>
    </source>
</reference>
<sequence length="129" mass="15596">MIYKIDLKIRVRLYNKYSIKMKGKYTRYDMIGAINHWCSKNGLDYFTYIEKKTKSQLEEIVVYYDINIDEMLLELAQQREKAKNFIPNMEATIKKNIDFFVGKIQMLESLLNEEQKQKYFEYCNSQNSE</sequence>
<accession>A0A6C0E420</accession>
<name>A0A6C0E420_9ZZZZ</name>
<organism evidence="1">
    <name type="scientific">viral metagenome</name>
    <dbReference type="NCBI Taxonomy" id="1070528"/>
    <lineage>
        <taxon>unclassified sequences</taxon>
        <taxon>metagenomes</taxon>
        <taxon>organismal metagenomes</taxon>
    </lineage>
</organism>